<comment type="caution">
    <text evidence="1">The sequence shown here is derived from an EMBL/GenBank/DDBJ whole genome shotgun (WGS) entry which is preliminary data.</text>
</comment>
<dbReference type="Proteomes" id="UP000494106">
    <property type="component" value="Unassembled WGS sequence"/>
</dbReference>
<evidence type="ECO:0000313" key="1">
    <source>
        <dbReference type="EMBL" id="CAB3244398.1"/>
    </source>
</evidence>
<accession>A0A8S1AGV7</accession>
<dbReference type="EMBL" id="CADEBD010000443">
    <property type="protein sequence ID" value="CAB3255590.1"/>
    <property type="molecule type" value="Genomic_DNA"/>
</dbReference>
<dbReference type="InterPro" id="IPR036728">
    <property type="entry name" value="PBP_GOBP_sf"/>
</dbReference>
<evidence type="ECO:0000313" key="4">
    <source>
        <dbReference type="Proteomes" id="UP000494256"/>
    </source>
</evidence>
<dbReference type="Proteomes" id="UP000494256">
    <property type="component" value="Unassembled WGS sequence"/>
</dbReference>
<proteinExistence type="predicted"/>
<dbReference type="Gene3D" id="1.10.238.20">
    <property type="entry name" value="Pheromone/general odorant binding protein domain"/>
    <property type="match status" value="1"/>
</dbReference>
<gene>
    <name evidence="2" type="ORF">APLA_LOCUS15290</name>
    <name evidence="1" type="ORF">APLA_LOCUS9921</name>
</gene>
<evidence type="ECO:0000313" key="2">
    <source>
        <dbReference type="EMBL" id="CAB3255590.1"/>
    </source>
</evidence>
<dbReference type="OrthoDB" id="6618046at2759"/>
<dbReference type="SUPFAM" id="SSF47565">
    <property type="entry name" value="Insect pheromone/odorant-binding proteins"/>
    <property type="match status" value="1"/>
</dbReference>
<sequence>MFSSFILATPEQDAEVKFFEILTNCMKEYALTEDDINKLKDLALPTGANSPCYMACVMKQFGVMDDSGMVRANIDAEKAKPLVKDPEGLNKLDGYLETCSYVNNESVSDGEKGCDRAVLFYKCMMENDIKIFQF</sequence>
<dbReference type="CDD" id="cd23992">
    <property type="entry name" value="PBP_GOBP"/>
    <property type="match status" value="1"/>
</dbReference>
<organism evidence="1 3">
    <name type="scientific">Arctia plantaginis</name>
    <name type="common">Wood tiger moth</name>
    <name type="synonym">Phalaena plantaginis</name>
    <dbReference type="NCBI Taxonomy" id="874455"/>
    <lineage>
        <taxon>Eukaryota</taxon>
        <taxon>Metazoa</taxon>
        <taxon>Ecdysozoa</taxon>
        <taxon>Arthropoda</taxon>
        <taxon>Hexapoda</taxon>
        <taxon>Insecta</taxon>
        <taxon>Pterygota</taxon>
        <taxon>Neoptera</taxon>
        <taxon>Endopterygota</taxon>
        <taxon>Lepidoptera</taxon>
        <taxon>Glossata</taxon>
        <taxon>Ditrysia</taxon>
        <taxon>Noctuoidea</taxon>
        <taxon>Erebidae</taxon>
        <taxon>Arctiinae</taxon>
        <taxon>Arctia</taxon>
    </lineage>
</organism>
<reference evidence="3 4" key="1">
    <citation type="submission" date="2020-04" db="EMBL/GenBank/DDBJ databases">
        <authorList>
            <person name="Wallbank WR R."/>
            <person name="Pardo Diaz C."/>
            <person name="Kozak K."/>
            <person name="Martin S."/>
            <person name="Jiggins C."/>
            <person name="Moest M."/>
            <person name="Warren A I."/>
            <person name="Byers J.R.P. K."/>
            <person name="Montejo-Kovacevich G."/>
            <person name="Yen C E."/>
        </authorList>
    </citation>
    <scope>NUCLEOTIDE SEQUENCE [LARGE SCALE GENOMIC DNA]</scope>
</reference>
<dbReference type="EMBL" id="CADEBC010000521">
    <property type="protein sequence ID" value="CAB3244398.1"/>
    <property type="molecule type" value="Genomic_DNA"/>
</dbReference>
<protein>
    <submittedName>
        <fullName evidence="1">Uncharacterized protein</fullName>
    </submittedName>
</protein>
<name>A0A8S1AGV7_ARCPL</name>
<dbReference type="InterPro" id="IPR006170">
    <property type="entry name" value="PBP/GOBP"/>
</dbReference>
<dbReference type="GO" id="GO:0005549">
    <property type="term" value="F:odorant binding"/>
    <property type="evidence" value="ECO:0007669"/>
    <property type="project" value="InterPro"/>
</dbReference>
<dbReference type="Pfam" id="PF01395">
    <property type="entry name" value="PBP_GOBP"/>
    <property type="match status" value="1"/>
</dbReference>
<keyword evidence="3" id="KW-1185">Reference proteome</keyword>
<dbReference type="AlphaFoldDB" id="A0A8S1AGV7"/>
<dbReference type="SMART" id="SM00708">
    <property type="entry name" value="PhBP"/>
    <property type="match status" value="1"/>
</dbReference>
<evidence type="ECO:0000313" key="3">
    <source>
        <dbReference type="Proteomes" id="UP000494106"/>
    </source>
</evidence>